<comment type="caution">
    <text evidence="1">The sequence shown here is derived from an EMBL/GenBank/DDBJ whole genome shotgun (WGS) entry which is preliminary data.</text>
</comment>
<dbReference type="Pfam" id="PF08811">
    <property type="entry name" value="DUF1800"/>
    <property type="match status" value="1"/>
</dbReference>
<dbReference type="AlphaFoldDB" id="A0A919UE87"/>
<reference evidence="1" key="1">
    <citation type="submission" date="2021-01" db="EMBL/GenBank/DDBJ databases">
        <title>Whole genome shotgun sequence of Dactylosporangium siamense NBRC 106093.</title>
        <authorList>
            <person name="Komaki H."/>
            <person name="Tamura T."/>
        </authorList>
    </citation>
    <scope>NUCLEOTIDE SEQUENCE</scope>
    <source>
        <strain evidence="1">NBRC 106093</strain>
    </source>
</reference>
<accession>A0A919UE87</accession>
<dbReference type="EMBL" id="BONQ01000175">
    <property type="protein sequence ID" value="GIG52317.1"/>
    <property type="molecule type" value="Genomic_DNA"/>
</dbReference>
<dbReference type="InterPro" id="IPR014917">
    <property type="entry name" value="DUF1800"/>
</dbReference>
<proteinExistence type="predicted"/>
<evidence type="ECO:0008006" key="3">
    <source>
        <dbReference type="Google" id="ProtNLM"/>
    </source>
</evidence>
<keyword evidence="2" id="KW-1185">Reference proteome</keyword>
<sequence>MADRKALAHLLRRATFGPTAEEVDAAERAGADATLDALLDPAAEDAGAARTPVPKLPVMLNDKTDRAAQIRTVGYWWLDRMVQAEHQLHEKLTFFWHGHWATSADKVKSGALMLGQQQTLARTGLGDFGTMVRAMLRDPALIIWLDGQRNTVKAPNENLARELMELFTLGVGHYTEQDVREGARALTGWVIDTTTGTASLNAKRHDDKPKTILGRTGTFDADSFAALLLAQPASPEFIARRLWLRYCGDNPIPEPALAEAKRQPTTAAMLRVLLLADGHAELVKQPVEWLAGALRQLGLRPGDMPENQRKQLQSGLNQLGQVPLRPPSVGGWPAGAAWLTTSATQARLKMAQLLAGKAPQPVLDRLGAAPQAQRVDALARLLVVDAFTDRTRAALTPAAGDPRKLLALGLASPEYAIQ</sequence>
<evidence type="ECO:0000313" key="1">
    <source>
        <dbReference type="EMBL" id="GIG52317.1"/>
    </source>
</evidence>
<evidence type="ECO:0000313" key="2">
    <source>
        <dbReference type="Proteomes" id="UP000660611"/>
    </source>
</evidence>
<name>A0A919UE87_9ACTN</name>
<organism evidence="1 2">
    <name type="scientific">Dactylosporangium siamense</name>
    <dbReference type="NCBI Taxonomy" id="685454"/>
    <lineage>
        <taxon>Bacteria</taxon>
        <taxon>Bacillati</taxon>
        <taxon>Actinomycetota</taxon>
        <taxon>Actinomycetes</taxon>
        <taxon>Micromonosporales</taxon>
        <taxon>Micromonosporaceae</taxon>
        <taxon>Dactylosporangium</taxon>
    </lineage>
</organism>
<dbReference type="Proteomes" id="UP000660611">
    <property type="component" value="Unassembled WGS sequence"/>
</dbReference>
<protein>
    <recommendedName>
        <fullName evidence="3">DUF1800 domain-containing protein</fullName>
    </recommendedName>
</protein>
<dbReference type="RefSeq" id="WP_203853910.1">
    <property type="nucleotide sequence ID" value="NZ_BAAAVW010000041.1"/>
</dbReference>
<gene>
    <name evidence="1" type="ORF">Dsi01nite_103580</name>
</gene>